<sequence>MRQVVFLRNVNQGQRGHPSTADILSAFADAGYPDAATYRSNGTVVVDAEIDDEGVADVVAALAVRSGEERSALRLPMAELSVIVRRFGDEPARRELTVHAAGAVAADDPRLRSDAERWGCRVLGAGDGWVVSAHDRDEGVSATPALEQFTGMPATSRGLRTIVGLVNRFGD</sequence>
<evidence type="ECO:0000313" key="2">
    <source>
        <dbReference type="Proteomes" id="UP000295748"/>
    </source>
</evidence>
<dbReference type="SUPFAM" id="SSF160379">
    <property type="entry name" value="SP0830-like"/>
    <property type="match status" value="1"/>
</dbReference>
<reference evidence="1 2" key="1">
    <citation type="submission" date="2019-03" db="EMBL/GenBank/DDBJ databases">
        <authorList>
            <person name="Dong K."/>
        </authorList>
    </citation>
    <scope>NUCLEOTIDE SEQUENCE [LARGE SCALE GENOMIC DNA]</scope>
    <source>
        <strain evidence="2">dk512</strain>
    </source>
</reference>
<dbReference type="EMBL" id="CP038266">
    <property type="protein sequence ID" value="QBR87920.1"/>
    <property type="molecule type" value="Genomic_DNA"/>
</dbReference>
<evidence type="ECO:0000313" key="1">
    <source>
        <dbReference type="EMBL" id="QBR87920.1"/>
    </source>
</evidence>
<name>A0ABX5SST3_9MICO</name>
<dbReference type="InterPro" id="IPR012545">
    <property type="entry name" value="DUF1697"/>
</dbReference>
<dbReference type="RefSeq" id="WP_135063787.1">
    <property type="nucleotide sequence ID" value="NZ_CP038266.1"/>
</dbReference>
<gene>
    <name evidence="1" type="ORF">E4K62_03960</name>
</gene>
<dbReference type="Pfam" id="PF08002">
    <property type="entry name" value="DUF1697"/>
    <property type="match status" value="1"/>
</dbReference>
<proteinExistence type="predicted"/>
<keyword evidence="2" id="KW-1185">Reference proteome</keyword>
<protein>
    <submittedName>
        <fullName evidence="1">DUF1697 domain-containing protein</fullName>
    </submittedName>
</protein>
<dbReference type="Proteomes" id="UP000295748">
    <property type="component" value="Chromosome"/>
</dbReference>
<dbReference type="Gene3D" id="3.30.70.1280">
    <property type="entry name" value="SP0830-like domains"/>
    <property type="match status" value="1"/>
</dbReference>
<accession>A0ABX5SST3</accession>
<organism evidence="1 2">
    <name type="scientific">Microbacterium wangchenii</name>
    <dbReference type="NCBI Taxonomy" id="2541726"/>
    <lineage>
        <taxon>Bacteria</taxon>
        <taxon>Bacillati</taxon>
        <taxon>Actinomycetota</taxon>
        <taxon>Actinomycetes</taxon>
        <taxon>Micrococcales</taxon>
        <taxon>Microbacteriaceae</taxon>
        <taxon>Microbacterium</taxon>
    </lineage>
</organism>